<accession>A0A0P0VYT2</accession>
<dbReference type="Gramene" id="Os03t0417833-00">
    <property type="protein sequence ID" value="Os03t0417833-00"/>
    <property type="gene ID" value="Os03g0417833"/>
</dbReference>
<dbReference type="Proteomes" id="UP000059680">
    <property type="component" value="Chromosome 3"/>
</dbReference>
<reference evidence="3" key="1">
    <citation type="journal article" date="2005" name="Nature">
        <title>The map-based sequence of the rice genome.</title>
        <authorList>
            <consortium name="International rice genome sequencing project (IRGSP)"/>
            <person name="Matsumoto T."/>
            <person name="Wu J."/>
            <person name="Kanamori H."/>
            <person name="Katayose Y."/>
            <person name="Fujisawa M."/>
            <person name="Namiki N."/>
            <person name="Mizuno H."/>
            <person name="Yamamoto K."/>
            <person name="Antonio B.A."/>
            <person name="Baba T."/>
            <person name="Sakata K."/>
            <person name="Nagamura Y."/>
            <person name="Aoki H."/>
            <person name="Arikawa K."/>
            <person name="Arita K."/>
            <person name="Bito T."/>
            <person name="Chiden Y."/>
            <person name="Fujitsuka N."/>
            <person name="Fukunaka R."/>
            <person name="Hamada M."/>
            <person name="Harada C."/>
            <person name="Hayashi A."/>
            <person name="Hijishita S."/>
            <person name="Honda M."/>
            <person name="Hosokawa S."/>
            <person name="Ichikawa Y."/>
            <person name="Idonuma A."/>
            <person name="Iijima M."/>
            <person name="Ikeda M."/>
            <person name="Ikeno M."/>
            <person name="Ito K."/>
            <person name="Ito S."/>
            <person name="Ito T."/>
            <person name="Ito Y."/>
            <person name="Ito Y."/>
            <person name="Iwabuchi A."/>
            <person name="Kamiya K."/>
            <person name="Karasawa W."/>
            <person name="Kurita K."/>
            <person name="Katagiri S."/>
            <person name="Kikuta A."/>
            <person name="Kobayashi H."/>
            <person name="Kobayashi N."/>
            <person name="Machita K."/>
            <person name="Maehara T."/>
            <person name="Masukawa M."/>
            <person name="Mizubayashi T."/>
            <person name="Mukai Y."/>
            <person name="Nagasaki H."/>
            <person name="Nagata Y."/>
            <person name="Naito S."/>
            <person name="Nakashima M."/>
            <person name="Nakama Y."/>
            <person name="Nakamichi Y."/>
            <person name="Nakamura M."/>
            <person name="Meguro A."/>
            <person name="Negishi M."/>
            <person name="Ohta I."/>
            <person name="Ohta T."/>
            <person name="Okamoto M."/>
            <person name="Ono N."/>
            <person name="Saji S."/>
            <person name="Sakaguchi M."/>
            <person name="Sakai K."/>
            <person name="Shibata M."/>
            <person name="Shimokawa T."/>
            <person name="Song J."/>
            <person name="Takazaki Y."/>
            <person name="Terasawa K."/>
            <person name="Tsugane M."/>
            <person name="Tsuji K."/>
            <person name="Ueda S."/>
            <person name="Waki K."/>
            <person name="Yamagata H."/>
            <person name="Yamamoto M."/>
            <person name="Yamamoto S."/>
            <person name="Yamane H."/>
            <person name="Yoshiki S."/>
            <person name="Yoshihara R."/>
            <person name="Yukawa K."/>
            <person name="Zhong H."/>
            <person name="Yano M."/>
            <person name="Yuan Q."/>
            <person name="Ouyang S."/>
            <person name="Liu J."/>
            <person name="Jones K.M."/>
            <person name="Gansberger K."/>
            <person name="Moffat K."/>
            <person name="Hill J."/>
            <person name="Bera J."/>
            <person name="Fadrosh D."/>
            <person name="Jin S."/>
            <person name="Johri S."/>
            <person name="Kim M."/>
            <person name="Overton L."/>
            <person name="Reardon M."/>
            <person name="Tsitrin T."/>
            <person name="Vuong H."/>
            <person name="Weaver B."/>
            <person name="Ciecko A."/>
            <person name="Tallon L."/>
            <person name="Jackson J."/>
            <person name="Pai G."/>
            <person name="Aken S.V."/>
            <person name="Utterback T."/>
            <person name="Reidmuller S."/>
            <person name="Feldblyum T."/>
            <person name="Hsiao J."/>
            <person name="Zismann V."/>
            <person name="Iobst S."/>
            <person name="de Vazeille A.R."/>
            <person name="Buell C.R."/>
            <person name="Ying K."/>
            <person name="Li Y."/>
            <person name="Lu T."/>
            <person name="Huang Y."/>
            <person name="Zhao Q."/>
            <person name="Feng Q."/>
            <person name="Zhang L."/>
            <person name="Zhu J."/>
            <person name="Weng Q."/>
            <person name="Mu J."/>
            <person name="Lu Y."/>
            <person name="Fan D."/>
            <person name="Liu Y."/>
            <person name="Guan J."/>
            <person name="Zhang Y."/>
            <person name="Yu S."/>
            <person name="Liu X."/>
            <person name="Zhang Y."/>
            <person name="Hong G."/>
            <person name="Han B."/>
            <person name="Choisne N."/>
            <person name="Demange N."/>
            <person name="Orjeda G."/>
            <person name="Samain S."/>
            <person name="Cattolico L."/>
            <person name="Pelletier E."/>
            <person name="Couloux A."/>
            <person name="Segurens B."/>
            <person name="Wincker P."/>
            <person name="D'Hont A."/>
            <person name="Scarpelli C."/>
            <person name="Weissenbach J."/>
            <person name="Salanoubat M."/>
            <person name="Quetier F."/>
            <person name="Yu Y."/>
            <person name="Kim H.R."/>
            <person name="Rambo T."/>
            <person name="Currie J."/>
            <person name="Collura K."/>
            <person name="Luo M."/>
            <person name="Yang T."/>
            <person name="Ammiraju J.S.S."/>
            <person name="Engler F."/>
            <person name="Soderlund C."/>
            <person name="Wing R.A."/>
            <person name="Palmer L.E."/>
            <person name="de la Bastide M."/>
            <person name="Spiegel L."/>
            <person name="Nascimento L."/>
            <person name="Zutavern T."/>
            <person name="O'Shaughnessy A."/>
            <person name="Dike S."/>
            <person name="Dedhia N."/>
            <person name="Preston R."/>
            <person name="Balija V."/>
            <person name="McCombie W.R."/>
            <person name="Chow T."/>
            <person name="Chen H."/>
            <person name="Chung M."/>
            <person name="Chen C."/>
            <person name="Shaw J."/>
            <person name="Wu H."/>
            <person name="Hsiao K."/>
            <person name="Chao Y."/>
            <person name="Chu M."/>
            <person name="Cheng C."/>
            <person name="Hour A."/>
            <person name="Lee P."/>
            <person name="Lin S."/>
            <person name="Lin Y."/>
            <person name="Liou J."/>
            <person name="Liu S."/>
            <person name="Hsing Y."/>
            <person name="Raghuvanshi S."/>
            <person name="Mohanty A."/>
            <person name="Bharti A.K."/>
            <person name="Gaur A."/>
            <person name="Gupta V."/>
            <person name="Kumar D."/>
            <person name="Ravi V."/>
            <person name="Vij S."/>
            <person name="Kapur A."/>
            <person name="Khurana P."/>
            <person name="Khurana P."/>
            <person name="Khurana J.P."/>
            <person name="Tyagi A.K."/>
            <person name="Gaikwad K."/>
            <person name="Singh A."/>
            <person name="Dalal V."/>
            <person name="Srivastava S."/>
            <person name="Dixit A."/>
            <person name="Pal A.K."/>
            <person name="Ghazi I.A."/>
            <person name="Yadav M."/>
            <person name="Pandit A."/>
            <person name="Bhargava A."/>
            <person name="Sureshbabu K."/>
            <person name="Batra K."/>
            <person name="Sharma T.R."/>
            <person name="Mohapatra T."/>
            <person name="Singh N.K."/>
            <person name="Messing J."/>
            <person name="Nelson A.B."/>
            <person name="Fuks G."/>
            <person name="Kavchok S."/>
            <person name="Keizer G."/>
            <person name="Linton E."/>
            <person name="Llaca V."/>
            <person name="Song R."/>
            <person name="Tanyolac B."/>
            <person name="Young S."/>
            <person name="Ho-Il K."/>
            <person name="Hahn J.H."/>
            <person name="Sangsakoo G."/>
            <person name="Vanavichit A."/>
            <person name="de Mattos Luiz.A.T."/>
            <person name="Zimmer P.D."/>
            <person name="Malone G."/>
            <person name="Dellagostin O."/>
            <person name="de Oliveira A.C."/>
            <person name="Bevan M."/>
            <person name="Bancroft I."/>
            <person name="Minx P."/>
            <person name="Cordum H."/>
            <person name="Wilson R."/>
            <person name="Cheng Z."/>
            <person name="Jin W."/>
            <person name="Jiang J."/>
            <person name="Leong S.A."/>
            <person name="Iwama H."/>
            <person name="Gojobori T."/>
            <person name="Itoh T."/>
            <person name="Niimura Y."/>
            <person name="Fujii Y."/>
            <person name="Habara T."/>
            <person name="Sakai H."/>
            <person name="Sato Y."/>
            <person name="Wilson G."/>
            <person name="Kumar K."/>
            <person name="McCouch S."/>
            <person name="Juretic N."/>
            <person name="Hoen D."/>
            <person name="Wright S."/>
            <person name="Bruskiewich R."/>
            <person name="Bureau T."/>
            <person name="Miyao A."/>
            <person name="Hirochika H."/>
            <person name="Nishikawa T."/>
            <person name="Kadowaki K."/>
            <person name="Sugiura M."/>
            <person name="Burr B."/>
            <person name="Sasaki T."/>
        </authorList>
    </citation>
    <scope>NUCLEOTIDE SEQUENCE [LARGE SCALE GENOMIC DNA]</scope>
    <source>
        <strain evidence="3">cv. Nipponbare</strain>
    </source>
</reference>
<gene>
    <name evidence="2" type="ordered locus">Os03g0417833</name>
    <name evidence="2" type="ORF">OSNPB_030417833</name>
</gene>
<feature type="region of interest" description="Disordered" evidence="1">
    <location>
        <begin position="33"/>
        <end position="53"/>
    </location>
</feature>
<dbReference type="EMBL" id="AP014959">
    <property type="protein sequence ID" value="BAS84712.1"/>
    <property type="molecule type" value="Genomic_DNA"/>
</dbReference>
<evidence type="ECO:0000313" key="3">
    <source>
        <dbReference type="Proteomes" id="UP000059680"/>
    </source>
</evidence>
<dbReference type="InParanoid" id="A0A0P0VYT2"/>
<dbReference type="AlphaFoldDB" id="A0A0P0VYT2"/>
<evidence type="ECO:0000256" key="1">
    <source>
        <dbReference type="SAM" id="MobiDB-lite"/>
    </source>
</evidence>
<dbReference type="OMA" id="GPWKEPY"/>
<organism evidence="2 3">
    <name type="scientific">Oryza sativa subsp. japonica</name>
    <name type="common">Rice</name>
    <dbReference type="NCBI Taxonomy" id="39947"/>
    <lineage>
        <taxon>Eukaryota</taxon>
        <taxon>Viridiplantae</taxon>
        <taxon>Streptophyta</taxon>
        <taxon>Embryophyta</taxon>
        <taxon>Tracheophyta</taxon>
        <taxon>Spermatophyta</taxon>
        <taxon>Magnoliopsida</taxon>
        <taxon>Liliopsida</taxon>
        <taxon>Poales</taxon>
        <taxon>Poaceae</taxon>
        <taxon>BOP clade</taxon>
        <taxon>Oryzoideae</taxon>
        <taxon>Oryzeae</taxon>
        <taxon>Oryzinae</taxon>
        <taxon>Oryza</taxon>
        <taxon>Oryza sativa</taxon>
    </lineage>
</organism>
<sequence>MIKQWGFPVLINKDSGRLPSSSGATVHQDHSFSFHQRGSPGKIHHQGQHGPWKEPYRKKVSSVLAISSMVVVIAPAALNPSWNLLGGISLCR</sequence>
<proteinExistence type="predicted"/>
<name>A0A0P0VYT2_ORYSJ</name>
<keyword evidence="3" id="KW-1185">Reference proteome</keyword>
<protein>
    <submittedName>
        <fullName evidence="2">Os03g0417833 protein</fullName>
    </submittedName>
</protein>
<evidence type="ECO:0000313" key="2">
    <source>
        <dbReference type="EMBL" id="BAS84712.1"/>
    </source>
</evidence>
<reference evidence="2 3" key="3">
    <citation type="journal article" date="2013" name="Rice">
        <title>Improvement of the Oryza sativa Nipponbare reference genome using next generation sequence and optical map data.</title>
        <authorList>
            <person name="Kawahara Y."/>
            <person name="de la Bastide M."/>
            <person name="Hamilton J.P."/>
            <person name="Kanamori H."/>
            <person name="McCombie W.R."/>
            <person name="Ouyang S."/>
            <person name="Schwartz D.C."/>
            <person name="Tanaka T."/>
            <person name="Wu J."/>
            <person name="Zhou S."/>
            <person name="Childs K.L."/>
            <person name="Davidson R.M."/>
            <person name="Lin H."/>
            <person name="Quesada-Ocampo L."/>
            <person name="Vaillancourt B."/>
            <person name="Sakai H."/>
            <person name="Lee S.S."/>
            <person name="Kim J."/>
            <person name="Numa H."/>
            <person name="Itoh T."/>
            <person name="Buell C.R."/>
            <person name="Matsumoto T."/>
        </authorList>
    </citation>
    <scope>NUCLEOTIDE SEQUENCE [LARGE SCALE GENOMIC DNA]</scope>
    <source>
        <strain evidence="3">cv. Nipponbare</strain>
    </source>
</reference>
<reference evidence="2 3" key="2">
    <citation type="journal article" date="2013" name="Plant Cell Physiol.">
        <title>Rice Annotation Project Database (RAP-DB): an integrative and interactive database for rice genomics.</title>
        <authorList>
            <person name="Sakai H."/>
            <person name="Lee S.S."/>
            <person name="Tanaka T."/>
            <person name="Numa H."/>
            <person name="Kim J."/>
            <person name="Kawahara Y."/>
            <person name="Wakimoto H."/>
            <person name="Yang C.C."/>
            <person name="Iwamoto M."/>
            <person name="Abe T."/>
            <person name="Yamada Y."/>
            <person name="Muto A."/>
            <person name="Inokuchi H."/>
            <person name="Ikemura T."/>
            <person name="Matsumoto T."/>
            <person name="Sasaki T."/>
            <person name="Itoh T."/>
        </authorList>
    </citation>
    <scope>NUCLEOTIDE SEQUENCE [LARGE SCALE GENOMIC DNA]</scope>
    <source>
        <strain evidence="3">cv. Nipponbare</strain>
    </source>
</reference>
<dbReference type="PaxDb" id="39947-A0A0P0VYT2"/>